<organism evidence="2 3">
    <name type="scientific">Microlunatus phosphovorus (strain ATCC 700054 / DSM 10555 / JCM 9379 / NBRC 101784 / NCIMB 13414 / VKM Ac-1990 / NM-1)</name>
    <dbReference type="NCBI Taxonomy" id="1032480"/>
    <lineage>
        <taxon>Bacteria</taxon>
        <taxon>Bacillati</taxon>
        <taxon>Actinomycetota</taxon>
        <taxon>Actinomycetes</taxon>
        <taxon>Propionibacteriales</taxon>
        <taxon>Propionibacteriaceae</taxon>
        <taxon>Microlunatus</taxon>
    </lineage>
</organism>
<evidence type="ECO:0000313" key="3">
    <source>
        <dbReference type="Proteomes" id="UP000007947"/>
    </source>
</evidence>
<dbReference type="EMBL" id="AP012204">
    <property type="protein sequence ID" value="BAK34036.1"/>
    <property type="molecule type" value="Genomic_DNA"/>
</dbReference>
<dbReference type="AlphaFoldDB" id="F5XMW3"/>
<protein>
    <recommendedName>
        <fullName evidence="1">WYL domain-containing protein</fullName>
    </recommendedName>
</protein>
<dbReference type="OrthoDB" id="3768405at2"/>
<keyword evidence="3" id="KW-1185">Reference proteome</keyword>
<name>F5XMW3_MICPN</name>
<sequence length="324" mass="36645">MAIYGDRVALLPRLLDILFYHPDGMRFSELAAEVGRAEDDVRETLKTYYLTDLADYLPDLVARPDVLEFLNDDGEEIGDASTATAVRLATMSPGHELGVSYLSLPDLARLYRLATDAVALHPDDRVLASAVRKLGDGVLPGLRIIQNDPWRWLDDLRLAVRERRRVAVRYARAWEPTIEDGVIEPYGLLRTLRGWEIDAAPGDERSALRTYLLRNLRSVTVLPDTFELPADRNVMIIEHRTELAVVLEVPHFAAWAVDSYAERVELIEDLPDVARLRVFVLQPYRRRIGLMLVAGGPRARVLEPVDLRGAGAEVAREMLERYRS</sequence>
<proteinExistence type="predicted"/>
<dbReference type="PROSITE" id="PS52050">
    <property type="entry name" value="WYL"/>
    <property type="match status" value="1"/>
</dbReference>
<dbReference type="Pfam" id="PF13280">
    <property type="entry name" value="WYL"/>
    <property type="match status" value="1"/>
</dbReference>
<feature type="domain" description="WYL" evidence="1">
    <location>
        <begin position="153"/>
        <end position="221"/>
    </location>
</feature>
<evidence type="ECO:0000313" key="2">
    <source>
        <dbReference type="EMBL" id="BAK34036.1"/>
    </source>
</evidence>
<accession>F5XMW3</accession>
<dbReference type="eggNOG" id="COG2378">
    <property type="taxonomic scope" value="Bacteria"/>
</dbReference>
<gene>
    <name evidence="2" type="ordered locus">MLP_10220</name>
</gene>
<dbReference type="Proteomes" id="UP000007947">
    <property type="component" value="Chromosome"/>
</dbReference>
<dbReference type="HOGENOM" id="CLU_857405_0_0_11"/>
<dbReference type="KEGG" id="mph:MLP_10220"/>
<evidence type="ECO:0000259" key="1">
    <source>
        <dbReference type="Pfam" id="PF13280"/>
    </source>
</evidence>
<dbReference type="InterPro" id="IPR026881">
    <property type="entry name" value="WYL_dom"/>
</dbReference>
<dbReference type="RefSeq" id="WP_013861919.1">
    <property type="nucleotide sequence ID" value="NC_015635.1"/>
</dbReference>
<dbReference type="STRING" id="1032480.MLP_10220"/>
<reference evidence="2 3" key="1">
    <citation type="submission" date="2011-05" db="EMBL/GenBank/DDBJ databases">
        <title>Whole genome sequence of Microlunatus phosphovorus NM-1.</title>
        <authorList>
            <person name="Hosoyama A."/>
            <person name="Sasaki K."/>
            <person name="Harada T."/>
            <person name="Igarashi R."/>
            <person name="Kawakoshi A."/>
            <person name="Sasagawa M."/>
            <person name="Fukada J."/>
            <person name="Nakamura S."/>
            <person name="Katano Y."/>
            <person name="Hanada S."/>
            <person name="Kamagata Y."/>
            <person name="Nakamura N."/>
            <person name="Yamazaki S."/>
            <person name="Fujita N."/>
        </authorList>
    </citation>
    <scope>NUCLEOTIDE SEQUENCE [LARGE SCALE GENOMIC DNA]</scope>
    <source>
        <strain evidence="3">ATCC 700054 / DSM 10555 / JCM 9379 / NBRC 101784 / NCIMB 13414 / VKM Ac-1990 / NM-1</strain>
    </source>
</reference>